<evidence type="ECO:0000256" key="1">
    <source>
        <dbReference type="ARBA" id="ARBA00004496"/>
    </source>
</evidence>
<dbReference type="OrthoDB" id="1701785at2759"/>
<reference evidence="3 4" key="1">
    <citation type="submission" date="2019-12" db="EMBL/GenBank/DDBJ databases">
        <authorList>
            <person name="Alioto T."/>
            <person name="Alioto T."/>
            <person name="Gomez Garrido J."/>
        </authorList>
    </citation>
    <scope>NUCLEOTIDE SEQUENCE [LARGE SCALE GENOMIC DNA]</scope>
</reference>
<dbReference type="PANTHER" id="PTHR20852">
    <property type="entry name" value="GLUTAMINE SYNTHETASE"/>
    <property type="match status" value="1"/>
</dbReference>
<accession>A0A8S0R6X9</accession>
<feature type="non-terminal residue" evidence="3">
    <location>
        <position position="100"/>
    </location>
</feature>
<dbReference type="GO" id="GO:0006542">
    <property type="term" value="P:glutamine biosynthetic process"/>
    <property type="evidence" value="ECO:0007669"/>
    <property type="project" value="TreeGrafter"/>
</dbReference>
<sequence>MEDLKTKRKGSTARSFRISKNRGPYYCGIGPDEAFGADIVDAHYEWKFQVGPFVGISASDELWVTCYILKAITAIARVVVSFDPNPTQMTGTKLVPTQTI</sequence>
<dbReference type="PANTHER" id="PTHR20852:SF93">
    <property type="entry name" value="GLUTAMINE SYNTHETASE CYTOSOLIC ISOZYME 1-1"/>
    <property type="match status" value="1"/>
</dbReference>
<evidence type="ECO:0000313" key="4">
    <source>
        <dbReference type="Proteomes" id="UP000594638"/>
    </source>
</evidence>
<dbReference type="GO" id="GO:0005737">
    <property type="term" value="C:cytoplasm"/>
    <property type="evidence" value="ECO:0007669"/>
    <property type="project" value="UniProtKB-SubCell"/>
</dbReference>
<dbReference type="EMBL" id="CACTIH010002142">
    <property type="protein sequence ID" value="CAA2974075.1"/>
    <property type="molecule type" value="Genomic_DNA"/>
</dbReference>
<name>A0A8S0R6X9_OLEEU</name>
<protein>
    <submittedName>
        <fullName evidence="3">Glutamine synthetase</fullName>
    </submittedName>
</protein>
<dbReference type="InterPro" id="IPR050292">
    <property type="entry name" value="Glutamine_Synthetase"/>
</dbReference>
<dbReference type="GO" id="GO:0004356">
    <property type="term" value="F:glutamine synthetase activity"/>
    <property type="evidence" value="ECO:0007669"/>
    <property type="project" value="TreeGrafter"/>
</dbReference>
<keyword evidence="2" id="KW-0963">Cytoplasm</keyword>
<evidence type="ECO:0000256" key="2">
    <source>
        <dbReference type="ARBA" id="ARBA00022490"/>
    </source>
</evidence>
<dbReference type="AlphaFoldDB" id="A0A8S0R6X9"/>
<gene>
    <name evidence="3" type="ORF">OLEA9_A065825</name>
</gene>
<dbReference type="SUPFAM" id="SSF55931">
    <property type="entry name" value="Glutamine synthetase/guanido kinase"/>
    <property type="match status" value="1"/>
</dbReference>
<dbReference type="InterPro" id="IPR014746">
    <property type="entry name" value="Gln_synth/guanido_kin_cat_dom"/>
</dbReference>
<dbReference type="Proteomes" id="UP000594638">
    <property type="component" value="Unassembled WGS sequence"/>
</dbReference>
<comment type="subcellular location">
    <subcellularLocation>
        <location evidence="1">Cytoplasm</location>
    </subcellularLocation>
</comment>
<dbReference type="Gramene" id="OE9A065825T1">
    <property type="protein sequence ID" value="OE9A065825C1"/>
    <property type="gene ID" value="OE9A065825"/>
</dbReference>
<organism evidence="3 4">
    <name type="scientific">Olea europaea subsp. europaea</name>
    <dbReference type="NCBI Taxonomy" id="158383"/>
    <lineage>
        <taxon>Eukaryota</taxon>
        <taxon>Viridiplantae</taxon>
        <taxon>Streptophyta</taxon>
        <taxon>Embryophyta</taxon>
        <taxon>Tracheophyta</taxon>
        <taxon>Spermatophyta</taxon>
        <taxon>Magnoliopsida</taxon>
        <taxon>eudicotyledons</taxon>
        <taxon>Gunneridae</taxon>
        <taxon>Pentapetalae</taxon>
        <taxon>asterids</taxon>
        <taxon>lamiids</taxon>
        <taxon>Lamiales</taxon>
        <taxon>Oleaceae</taxon>
        <taxon>Oleeae</taxon>
        <taxon>Olea</taxon>
    </lineage>
</organism>
<comment type="caution">
    <text evidence="3">The sequence shown here is derived from an EMBL/GenBank/DDBJ whole genome shotgun (WGS) entry which is preliminary data.</text>
</comment>
<keyword evidence="4" id="KW-1185">Reference proteome</keyword>
<dbReference type="Gene3D" id="3.30.590.10">
    <property type="entry name" value="Glutamine synthetase/guanido kinase, catalytic domain"/>
    <property type="match status" value="1"/>
</dbReference>
<proteinExistence type="predicted"/>
<evidence type="ECO:0000313" key="3">
    <source>
        <dbReference type="EMBL" id="CAA2974075.1"/>
    </source>
</evidence>